<accession>A0A1I8QAQ4</accession>
<dbReference type="Proteomes" id="UP000095300">
    <property type="component" value="Unassembled WGS sequence"/>
</dbReference>
<name>A0A1I8QAQ4_STOCA</name>
<dbReference type="OrthoDB" id="191037at2759"/>
<evidence type="ECO:0000259" key="1">
    <source>
        <dbReference type="SMART" id="SM00587"/>
    </source>
</evidence>
<dbReference type="KEGG" id="scac:106087282"/>
<reference evidence="2" key="1">
    <citation type="submission" date="2020-05" db="UniProtKB">
        <authorList>
            <consortium name="EnsemblMetazoa"/>
        </authorList>
    </citation>
    <scope>IDENTIFICATION</scope>
    <source>
        <strain evidence="2">USDA</strain>
    </source>
</reference>
<dbReference type="PANTHER" id="PTHR11012">
    <property type="entry name" value="PROTEIN KINASE-LIKE DOMAIN-CONTAINING"/>
    <property type="match status" value="1"/>
</dbReference>
<dbReference type="EnsemblMetazoa" id="SCAU015408-RA">
    <property type="protein sequence ID" value="SCAU015408-PA"/>
    <property type="gene ID" value="SCAU015408"/>
</dbReference>
<dbReference type="InterPro" id="IPR015897">
    <property type="entry name" value="CHK_kinase-like"/>
</dbReference>
<keyword evidence="3" id="KW-1185">Reference proteome</keyword>
<gene>
    <name evidence="2" type="primary">106087282</name>
</gene>
<dbReference type="SUPFAM" id="SSF56112">
    <property type="entry name" value="Protein kinase-like (PK-like)"/>
    <property type="match status" value="1"/>
</dbReference>
<dbReference type="InterPro" id="IPR011009">
    <property type="entry name" value="Kinase-like_dom_sf"/>
</dbReference>
<feature type="domain" description="CHK kinase-like" evidence="1">
    <location>
        <begin position="143"/>
        <end position="333"/>
    </location>
</feature>
<evidence type="ECO:0000313" key="3">
    <source>
        <dbReference type="Proteomes" id="UP000095300"/>
    </source>
</evidence>
<evidence type="ECO:0000313" key="2">
    <source>
        <dbReference type="EnsemblMetazoa" id="SCAU015408-PA"/>
    </source>
</evidence>
<proteinExistence type="predicted"/>
<sequence>MGEYAKDTPKIEESTEKPEWLTSELFHELLKKDFPDFEKVNKFVVKSAVPAGENFMTLLLRISIEVEMVNGKTTSTSYILKLKPIAEGMRSLITDWQVFDKEKTVYLKYIPTFEDFYKKAGQNVKFGPQPLELTQADASEDNIMLEDLSLKGFSNGKRQLGLDMLHAKAVLKKLAQFHAASAHYVRELEEFPSIYDQNLVCTKDLFEEYRQKIGRMLREHLPLYGDVEHLKEKLEKYVQKQLDPYQLKSSRNPNEFNVLNHGDLWVNNIMFKHNEDGSVEETYFIDFQMSRYGPPAQDLLYFLLTSTNLDIKIKHFDSFVAYYHHELFENLELLGYNGNKPSLRDIHISLFKHDYWGYTIVTNLLPVFLSDVNVENDPSKEDEVRNAMYGNERYVECMRVMLPWLENRGAFD</sequence>
<organism evidence="2 3">
    <name type="scientific">Stomoxys calcitrans</name>
    <name type="common">Stable fly</name>
    <name type="synonym">Conops calcitrans</name>
    <dbReference type="NCBI Taxonomy" id="35570"/>
    <lineage>
        <taxon>Eukaryota</taxon>
        <taxon>Metazoa</taxon>
        <taxon>Ecdysozoa</taxon>
        <taxon>Arthropoda</taxon>
        <taxon>Hexapoda</taxon>
        <taxon>Insecta</taxon>
        <taxon>Pterygota</taxon>
        <taxon>Neoptera</taxon>
        <taxon>Endopterygota</taxon>
        <taxon>Diptera</taxon>
        <taxon>Brachycera</taxon>
        <taxon>Muscomorpha</taxon>
        <taxon>Muscoidea</taxon>
        <taxon>Muscidae</taxon>
        <taxon>Stomoxys</taxon>
    </lineage>
</organism>
<dbReference type="PANTHER" id="PTHR11012:SF6">
    <property type="entry name" value="CHK DOMAIN OV1-RELATED"/>
    <property type="match status" value="1"/>
</dbReference>
<dbReference type="STRING" id="35570.A0A1I8QAQ4"/>
<dbReference type="AlphaFoldDB" id="A0A1I8QAQ4"/>
<protein>
    <recommendedName>
        <fullName evidence="1">CHK kinase-like domain-containing protein</fullName>
    </recommendedName>
</protein>
<dbReference type="Gene3D" id="3.90.1200.10">
    <property type="match status" value="1"/>
</dbReference>
<dbReference type="Pfam" id="PF02958">
    <property type="entry name" value="EcKL"/>
    <property type="match status" value="1"/>
</dbReference>
<dbReference type="InterPro" id="IPR004119">
    <property type="entry name" value="EcKL"/>
</dbReference>
<dbReference type="SMART" id="SM00587">
    <property type="entry name" value="CHK"/>
    <property type="match status" value="1"/>
</dbReference>
<dbReference type="VEuPathDB" id="VectorBase:SCAU015408"/>